<dbReference type="RefSeq" id="WP_091684531.1">
    <property type="nucleotide sequence ID" value="NZ_FOSN01000012.1"/>
</dbReference>
<dbReference type="AlphaFoldDB" id="A0A1I4B2M9"/>
<dbReference type="STRING" id="1612308.SAMN05444581_11287"/>
<comment type="subcellular location">
    <subcellularLocation>
        <location evidence="1 8">Cell membrane</location>
        <topology evidence="1 8">Multi-pass membrane protein</topology>
    </subcellularLocation>
</comment>
<evidence type="ECO:0000256" key="7">
    <source>
        <dbReference type="ARBA" id="ARBA00023136"/>
    </source>
</evidence>
<dbReference type="GO" id="GO:0005886">
    <property type="term" value="C:plasma membrane"/>
    <property type="evidence" value="ECO:0007669"/>
    <property type="project" value="UniProtKB-SubCell"/>
</dbReference>
<name>A0A1I4B2M9_9HYPH</name>
<evidence type="ECO:0000313" key="9">
    <source>
        <dbReference type="EMBL" id="SFK62427.1"/>
    </source>
</evidence>
<keyword evidence="3" id="KW-0813">Transport</keyword>
<evidence type="ECO:0000256" key="4">
    <source>
        <dbReference type="ARBA" id="ARBA00022475"/>
    </source>
</evidence>
<organism evidence="9 10">
    <name type="scientific">Methylocapsa palsarum</name>
    <dbReference type="NCBI Taxonomy" id="1612308"/>
    <lineage>
        <taxon>Bacteria</taxon>
        <taxon>Pseudomonadati</taxon>
        <taxon>Pseudomonadota</taxon>
        <taxon>Alphaproteobacteria</taxon>
        <taxon>Hyphomicrobiales</taxon>
        <taxon>Beijerinckiaceae</taxon>
        <taxon>Methylocapsa</taxon>
    </lineage>
</organism>
<keyword evidence="4 8" id="KW-1003">Cell membrane</keyword>
<feature type="transmembrane region" description="Helical" evidence="8">
    <location>
        <begin position="142"/>
        <end position="166"/>
    </location>
</feature>
<evidence type="ECO:0000256" key="8">
    <source>
        <dbReference type="RuleBase" id="RU363041"/>
    </source>
</evidence>
<sequence length="249" mass="25840">MIDLVVAFAALAAGFINAVAGGGSFLTFPALIAAGLPPIDANASSTVALFPGQITTGFASRDGVRAAMMDHRVNVWALALISLGGGLLGAFLLLATPQAVFIQIVPWLILLATAIFAGGNFIRFGSGKFQLGPSSILVAQGVVAIYGGYFGGGIGILMLAALTLYGLRDIWLMNSLKILLAVLMNTAAVITFISAGLIHWRLTMIVALAAIAGGYLGIYAARRVPSQIVKSFVVVIGLILTVYFFLKPA</sequence>
<feature type="transmembrane region" description="Helical" evidence="8">
    <location>
        <begin position="228"/>
        <end position="246"/>
    </location>
</feature>
<evidence type="ECO:0000256" key="2">
    <source>
        <dbReference type="ARBA" id="ARBA00009142"/>
    </source>
</evidence>
<dbReference type="InterPro" id="IPR002781">
    <property type="entry name" value="TM_pro_TauE-like"/>
</dbReference>
<dbReference type="EMBL" id="FOSN01000012">
    <property type="protein sequence ID" value="SFK62427.1"/>
    <property type="molecule type" value="Genomic_DNA"/>
</dbReference>
<feature type="transmembrane region" description="Helical" evidence="8">
    <location>
        <begin position="101"/>
        <end position="122"/>
    </location>
</feature>
<comment type="similarity">
    <text evidence="2 8">Belongs to the 4-toluene sulfonate uptake permease (TSUP) (TC 2.A.102) family.</text>
</comment>
<accession>A0A1I4B2M9</accession>
<dbReference type="Pfam" id="PF01925">
    <property type="entry name" value="TauE"/>
    <property type="match status" value="1"/>
</dbReference>
<protein>
    <recommendedName>
        <fullName evidence="8">Probable membrane transporter protein</fullName>
    </recommendedName>
</protein>
<evidence type="ECO:0000256" key="5">
    <source>
        <dbReference type="ARBA" id="ARBA00022692"/>
    </source>
</evidence>
<evidence type="ECO:0000256" key="6">
    <source>
        <dbReference type="ARBA" id="ARBA00022989"/>
    </source>
</evidence>
<evidence type="ECO:0000313" key="10">
    <source>
        <dbReference type="Proteomes" id="UP000198755"/>
    </source>
</evidence>
<feature type="transmembrane region" description="Helical" evidence="8">
    <location>
        <begin position="178"/>
        <end position="198"/>
    </location>
</feature>
<feature type="transmembrane region" description="Helical" evidence="8">
    <location>
        <begin position="204"/>
        <end position="221"/>
    </location>
</feature>
<keyword evidence="6 8" id="KW-1133">Transmembrane helix</keyword>
<gene>
    <name evidence="9" type="ORF">SAMN05444581_11287</name>
</gene>
<keyword evidence="10" id="KW-1185">Reference proteome</keyword>
<proteinExistence type="inferred from homology"/>
<reference evidence="9 10" key="1">
    <citation type="submission" date="2016-10" db="EMBL/GenBank/DDBJ databases">
        <authorList>
            <person name="de Groot N.N."/>
        </authorList>
    </citation>
    <scope>NUCLEOTIDE SEQUENCE [LARGE SCALE GENOMIC DNA]</scope>
    <source>
        <strain evidence="9 10">NE2</strain>
    </source>
</reference>
<dbReference type="InterPro" id="IPR052017">
    <property type="entry name" value="TSUP"/>
</dbReference>
<dbReference type="Proteomes" id="UP000198755">
    <property type="component" value="Unassembled WGS sequence"/>
</dbReference>
<keyword evidence="5 8" id="KW-0812">Transmembrane</keyword>
<dbReference type="PANTHER" id="PTHR30269:SF0">
    <property type="entry name" value="MEMBRANE TRANSPORTER PROTEIN YFCA-RELATED"/>
    <property type="match status" value="1"/>
</dbReference>
<keyword evidence="7 8" id="KW-0472">Membrane</keyword>
<feature type="transmembrane region" description="Helical" evidence="8">
    <location>
        <begin position="75"/>
        <end position="94"/>
    </location>
</feature>
<dbReference type="OrthoDB" id="9807082at2"/>
<evidence type="ECO:0000256" key="3">
    <source>
        <dbReference type="ARBA" id="ARBA00022448"/>
    </source>
</evidence>
<dbReference type="PANTHER" id="PTHR30269">
    <property type="entry name" value="TRANSMEMBRANE PROTEIN YFCA"/>
    <property type="match status" value="1"/>
</dbReference>
<evidence type="ECO:0000256" key="1">
    <source>
        <dbReference type="ARBA" id="ARBA00004651"/>
    </source>
</evidence>